<dbReference type="OrthoDB" id="9794876at2"/>
<dbReference type="CDD" id="cd20736">
    <property type="entry name" value="PoNe_Nuclease"/>
    <property type="match status" value="1"/>
</dbReference>
<dbReference type="RefSeq" id="WP_012486574.1">
    <property type="nucleotide sequence ID" value="NC_010995.1"/>
</dbReference>
<evidence type="ECO:0000256" key="2">
    <source>
        <dbReference type="HAMAP-Rule" id="MF_00048"/>
    </source>
</evidence>
<organism evidence="3 4">
    <name type="scientific">Cellvibrio japonicus (strain Ueda107)</name>
    <name type="common">Pseudomonas fluorescens subsp. cellulosa</name>
    <dbReference type="NCBI Taxonomy" id="498211"/>
    <lineage>
        <taxon>Bacteria</taxon>
        <taxon>Pseudomonadati</taxon>
        <taxon>Pseudomonadota</taxon>
        <taxon>Gammaproteobacteria</taxon>
        <taxon>Cellvibrionales</taxon>
        <taxon>Cellvibrionaceae</taxon>
        <taxon>Cellvibrio</taxon>
    </lineage>
</organism>
<dbReference type="HAMAP" id="MF_00048">
    <property type="entry name" value="UPF0102"/>
    <property type="match status" value="1"/>
</dbReference>
<evidence type="ECO:0000313" key="3">
    <source>
        <dbReference type="EMBL" id="ACE86053.1"/>
    </source>
</evidence>
<reference evidence="3 4" key="1">
    <citation type="journal article" date="2008" name="J. Bacteriol.">
        <title>Insights into plant cell wall degradation from the genome sequence of the soil bacterium Cellvibrio japonicus.</title>
        <authorList>
            <person name="Deboy R.T."/>
            <person name="Mongodin E.F."/>
            <person name="Fouts D.E."/>
            <person name="Tailford L.E."/>
            <person name="Khouri H."/>
            <person name="Emerson J.B."/>
            <person name="Mohamoud Y."/>
            <person name="Watkins K."/>
            <person name="Henrissat B."/>
            <person name="Gilbert H.J."/>
            <person name="Nelson K.E."/>
        </authorList>
    </citation>
    <scope>NUCLEOTIDE SEQUENCE [LARGE SCALE GENOMIC DNA]</scope>
    <source>
        <strain evidence="3 4">Ueda107</strain>
    </source>
</reference>
<proteinExistence type="inferred from homology"/>
<keyword evidence="4" id="KW-1185">Reference proteome</keyword>
<dbReference type="STRING" id="498211.CJA_0926"/>
<dbReference type="InterPro" id="IPR011856">
    <property type="entry name" value="tRNA_endonuc-like_dom_sf"/>
</dbReference>
<dbReference type="Proteomes" id="UP000001036">
    <property type="component" value="Chromosome"/>
</dbReference>
<protein>
    <recommendedName>
        <fullName evidence="2">UPF0102 protein CJA_0926</fullName>
    </recommendedName>
</protein>
<accession>B3PLA2</accession>
<dbReference type="PANTHER" id="PTHR34039:SF1">
    <property type="entry name" value="UPF0102 PROTEIN YRAN"/>
    <property type="match status" value="1"/>
</dbReference>
<dbReference type="InterPro" id="IPR003509">
    <property type="entry name" value="UPF0102_YraN-like"/>
</dbReference>
<sequence>MANIRDDSHLVDGARAEARAQAYLEQQGLTTWMKNYRCKTGEIDLIMCEGDTLVFVEVRLRTNRFFSSAVESITPAKRQKMIRTAQRFLQERGLVDKHACRFDIIALDAKGQHAKPEWIRDAFGIY</sequence>
<dbReference type="Gene3D" id="3.40.1350.10">
    <property type="match status" value="1"/>
</dbReference>
<dbReference type="NCBIfam" id="TIGR00252">
    <property type="entry name" value="YraN family protein"/>
    <property type="match status" value="1"/>
</dbReference>
<dbReference type="EMBL" id="CP000934">
    <property type="protein sequence ID" value="ACE86053.1"/>
    <property type="molecule type" value="Genomic_DNA"/>
</dbReference>
<dbReference type="PANTHER" id="PTHR34039">
    <property type="entry name" value="UPF0102 PROTEIN YRAN"/>
    <property type="match status" value="1"/>
</dbReference>
<dbReference type="GO" id="GO:0003676">
    <property type="term" value="F:nucleic acid binding"/>
    <property type="evidence" value="ECO:0007669"/>
    <property type="project" value="InterPro"/>
</dbReference>
<name>B3PLA2_CELJU</name>
<dbReference type="SUPFAM" id="SSF52980">
    <property type="entry name" value="Restriction endonuclease-like"/>
    <property type="match status" value="1"/>
</dbReference>
<dbReference type="KEGG" id="cja:CJA_0926"/>
<evidence type="ECO:0000313" key="4">
    <source>
        <dbReference type="Proteomes" id="UP000001036"/>
    </source>
</evidence>
<dbReference type="eggNOG" id="COG0792">
    <property type="taxonomic scope" value="Bacteria"/>
</dbReference>
<comment type="similarity">
    <text evidence="1 2">Belongs to the UPF0102 family.</text>
</comment>
<dbReference type="AlphaFoldDB" id="B3PLA2"/>
<dbReference type="Pfam" id="PF02021">
    <property type="entry name" value="UPF0102"/>
    <property type="match status" value="1"/>
</dbReference>
<dbReference type="InterPro" id="IPR011335">
    <property type="entry name" value="Restrct_endonuc-II-like"/>
</dbReference>
<gene>
    <name evidence="3" type="ordered locus">CJA_0926</name>
</gene>
<dbReference type="HOGENOM" id="CLU_115353_1_0_6"/>
<evidence type="ECO:0000256" key="1">
    <source>
        <dbReference type="ARBA" id="ARBA00006738"/>
    </source>
</evidence>
<dbReference type="NCBIfam" id="NF009150">
    <property type="entry name" value="PRK12497.1-3"/>
    <property type="match status" value="1"/>
</dbReference>